<organism evidence="1 2">
    <name type="scientific">Spinactinospora alkalitolerans</name>
    <dbReference type="NCBI Taxonomy" id="687207"/>
    <lineage>
        <taxon>Bacteria</taxon>
        <taxon>Bacillati</taxon>
        <taxon>Actinomycetota</taxon>
        <taxon>Actinomycetes</taxon>
        <taxon>Streptosporangiales</taxon>
        <taxon>Nocardiopsidaceae</taxon>
        <taxon>Spinactinospora</taxon>
    </lineage>
</organism>
<dbReference type="Proteomes" id="UP000589036">
    <property type="component" value="Unassembled WGS sequence"/>
</dbReference>
<proteinExistence type="predicted"/>
<gene>
    <name evidence="1" type="ORF">HDA32_004332</name>
</gene>
<comment type="caution">
    <text evidence="1">The sequence shown here is derived from an EMBL/GenBank/DDBJ whole genome shotgun (WGS) entry which is preliminary data.</text>
</comment>
<accession>A0A852U1J0</accession>
<dbReference type="AlphaFoldDB" id="A0A852U1J0"/>
<protein>
    <submittedName>
        <fullName evidence="1">Uncharacterized protein</fullName>
    </submittedName>
</protein>
<evidence type="ECO:0000313" key="1">
    <source>
        <dbReference type="EMBL" id="NYE49212.1"/>
    </source>
</evidence>
<evidence type="ECO:0000313" key="2">
    <source>
        <dbReference type="Proteomes" id="UP000589036"/>
    </source>
</evidence>
<keyword evidence="2" id="KW-1185">Reference proteome</keyword>
<name>A0A852U1J0_9ACTN</name>
<sequence>MRVIALSAERRSRQSLVRRDLTVFMLSVDVNR</sequence>
<dbReference type="EMBL" id="JACCCC010000001">
    <property type="protein sequence ID" value="NYE49212.1"/>
    <property type="molecule type" value="Genomic_DNA"/>
</dbReference>
<reference evidence="1 2" key="1">
    <citation type="submission" date="2020-07" db="EMBL/GenBank/DDBJ databases">
        <title>Sequencing the genomes of 1000 actinobacteria strains.</title>
        <authorList>
            <person name="Klenk H.-P."/>
        </authorList>
    </citation>
    <scope>NUCLEOTIDE SEQUENCE [LARGE SCALE GENOMIC DNA]</scope>
    <source>
        <strain evidence="1 2">CXB654</strain>
    </source>
</reference>